<evidence type="ECO:0000313" key="6">
    <source>
        <dbReference type="Proteomes" id="UP001595962"/>
    </source>
</evidence>
<dbReference type="CDD" id="cd02523">
    <property type="entry name" value="PC_cytidylyltransferase"/>
    <property type="match status" value="1"/>
</dbReference>
<reference evidence="6" key="1">
    <citation type="journal article" date="2019" name="Int. J. Syst. Evol. Microbiol.">
        <title>The Global Catalogue of Microorganisms (GCM) 10K type strain sequencing project: providing services to taxonomists for standard genome sequencing and annotation.</title>
        <authorList>
            <consortium name="The Broad Institute Genomics Platform"/>
            <consortium name="The Broad Institute Genome Sequencing Center for Infectious Disease"/>
            <person name="Wu L."/>
            <person name="Ma J."/>
        </authorList>
    </citation>
    <scope>NUCLEOTIDE SEQUENCE [LARGE SCALE GENOMIC DNA]</scope>
    <source>
        <strain evidence="6">DT28</strain>
    </source>
</reference>
<evidence type="ECO:0000256" key="1">
    <source>
        <dbReference type="ARBA" id="ARBA00022679"/>
    </source>
</evidence>
<dbReference type="EMBL" id="JBHSGB010000017">
    <property type="protein sequence ID" value="MFC4656928.1"/>
    <property type="molecule type" value="Genomic_DNA"/>
</dbReference>
<evidence type="ECO:0000313" key="5">
    <source>
        <dbReference type="EMBL" id="MFC4656928.1"/>
    </source>
</evidence>
<dbReference type="GO" id="GO:0016740">
    <property type="term" value="F:transferase activity"/>
    <property type="evidence" value="ECO:0007669"/>
    <property type="project" value="UniProtKB-KW"/>
</dbReference>
<evidence type="ECO:0000256" key="2">
    <source>
        <dbReference type="ARBA" id="ARBA00022695"/>
    </source>
</evidence>
<dbReference type="PANTHER" id="PTHR43584">
    <property type="entry name" value="NUCLEOTIDYL TRANSFERASE"/>
    <property type="match status" value="1"/>
</dbReference>
<dbReference type="Gene3D" id="3.90.550.10">
    <property type="entry name" value="Spore Coat Polysaccharide Biosynthesis Protein SpsA, Chain A"/>
    <property type="match status" value="1"/>
</dbReference>
<comment type="caution">
    <text evidence="5">The sequence shown here is derived from an EMBL/GenBank/DDBJ whole genome shotgun (WGS) entry which is preliminary data.</text>
</comment>
<gene>
    <name evidence="5" type="ORF">ACFO3I_18055</name>
</gene>
<sequence length="247" mass="27832">MKAIILAAGLGSRLRPYTDNCPKTLVKLAGKPLLEHQLAVLGHAGINDIVLVTGYLSQQFDRYGFTQYFNPDYASSNMLFSLMCARGYFDGQRDVLICYGDIVYNDRVLQTVLRQQGDVVVAADLDWQQLWQLRMEDPLTDAESFQLAADGRRVLQLGQKMTSLSQAEAQYIGLVKCSAAVHERLLAQYDALPPARQRQMYMTDFLQLLIHAGIEVNAALHQGGWLEVDSTADLLVYHQYMEQLLQK</sequence>
<name>A0ABV9JRN8_9GAMM</name>
<dbReference type="SUPFAM" id="SSF53448">
    <property type="entry name" value="Nucleotide-diphospho-sugar transferases"/>
    <property type="match status" value="1"/>
</dbReference>
<dbReference type="InterPro" id="IPR050065">
    <property type="entry name" value="GlmU-like"/>
</dbReference>
<dbReference type="RefSeq" id="WP_377336464.1">
    <property type="nucleotide sequence ID" value="NZ_JBHSGB010000017.1"/>
</dbReference>
<dbReference type="PANTHER" id="PTHR43584:SF8">
    <property type="entry name" value="N-ACETYLMURAMATE ALPHA-1-PHOSPHATE URIDYLYLTRANSFERASE"/>
    <property type="match status" value="1"/>
</dbReference>
<organism evidence="5 6">
    <name type="scientific">Rheinheimera marina</name>
    <dbReference type="NCBI Taxonomy" id="1774958"/>
    <lineage>
        <taxon>Bacteria</taxon>
        <taxon>Pseudomonadati</taxon>
        <taxon>Pseudomonadota</taxon>
        <taxon>Gammaproteobacteria</taxon>
        <taxon>Chromatiales</taxon>
        <taxon>Chromatiaceae</taxon>
        <taxon>Rheinheimera</taxon>
    </lineage>
</organism>
<feature type="domain" description="MobA-like NTP transferase" evidence="4">
    <location>
        <begin position="3"/>
        <end position="126"/>
    </location>
</feature>
<accession>A0ABV9JRN8</accession>
<keyword evidence="3" id="KW-0460">Magnesium</keyword>
<keyword evidence="2" id="KW-0548">Nucleotidyltransferase</keyword>
<protein>
    <submittedName>
        <fullName evidence="5">NTP transferase domain-containing protein</fullName>
    </submittedName>
</protein>
<dbReference type="Pfam" id="PF12804">
    <property type="entry name" value="NTP_transf_3"/>
    <property type="match status" value="1"/>
</dbReference>
<keyword evidence="6" id="KW-1185">Reference proteome</keyword>
<dbReference type="InterPro" id="IPR029044">
    <property type="entry name" value="Nucleotide-diphossugar_trans"/>
</dbReference>
<dbReference type="InterPro" id="IPR025877">
    <property type="entry name" value="MobA-like_NTP_Trfase"/>
</dbReference>
<proteinExistence type="predicted"/>
<evidence type="ECO:0000259" key="4">
    <source>
        <dbReference type="Pfam" id="PF12804"/>
    </source>
</evidence>
<dbReference type="Proteomes" id="UP001595962">
    <property type="component" value="Unassembled WGS sequence"/>
</dbReference>
<evidence type="ECO:0000256" key="3">
    <source>
        <dbReference type="ARBA" id="ARBA00022842"/>
    </source>
</evidence>
<keyword evidence="1 5" id="KW-0808">Transferase</keyword>